<accession>A0A916RYB3</accession>
<evidence type="ECO:0000313" key="2">
    <source>
        <dbReference type="EMBL" id="GGA76803.1"/>
    </source>
</evidence>
<name>A0A916RYB3_9BACT</name>
<dbReference type="InterPro" id="IPR008928">
    <property type="entry name" value="6-hairpin_glycosidase_sf"/>
</dbReference>
<evidence type="ECO:0000313" key="3">
    <source>
        <dbReference type="Proteomes" id="UP000648801"/>
    </source>
</evidence>
<reference evidence="2" key="1">
    <citation type="journal article" date="2014" name="Int. J. Syst. Evol. Microbiol.">
        <title>Complete genome sequence of Corynebacterium casei LMG S-19264T (=DSM 44701T), isolated from a smear-ripened cheese.</title>
        <authorList>
            <consortium name="US DOE Joint Genome Institute (JGI-PGF)"/>
            <person name="Walter F."/>
            <person name="Albersmeier A."/>
            <person name="Kalinowski J."/>
            <person name="Ruckert C."/>
        </authorList>
    </citation>
    <scope>NUCLEOTIDE SEQUENCE</scope>
    <source>
        <strain evidence="2">CGMCC 1.15447</strain>
    </source>
</reference>
<reference evidence="2" key="2">
    <citation type="submission" date="2020-09" db="EMBL/GenBank/DDBJ databases">
        <authorList>
            <person name="Sun Q."/>
            <person name="Zhou Y."/>
        </authorList>
    </citation>
    <scope>NUCLEOTIDE SEQUENCE</scope>
    <source>
        <strain evidence="2">CGMCC 1.15447</strain>
    </source>
</reference>
<dbReference type="InterPro" id="IPR053169">
    <property type="entry name" value="MUG_Protein"/>
</dbReference>
<dbReference type="PANTHER" id="PTHR47791:SF1">
    <property type="entry name" value="ENDO MANNANASE, GH76 FAMILY (EUROFUNG)"/>
    <property type="match status" value="1"/>
</dbReference>
<comment type="caution">
    <text evidence="2">The sequence shown here is derived from an EMBL/GenBank/DDBJ whole genome shotgun (WGS) entry which is preliminary data.</text>
</comment>
<proteinExistence type="predicted"/>
<evidence type="ECO:0008006" key="4">
    <source>
        <dbReference type="Google" id="ProtNLM"/>
    </source>
</evidence>
<organism evidence="2 3">
    <name type="scientific">Edaphobacter acidisoli</name>
    <dbReference type="NCBI Taxonomy" id="2040573"/>
    <lineage>
        <taxon>Bacteria</taxon>
        <taxon>Pseudomonadati</taxon>
        <taxon>Acidobacteriota</taxon>
        <taxon>Terriglobia</taxon>
        <taxon>Terriglobales</taxon>
        <taxon>Acidobacteriaceae</taxon>
        <taxon>Edaphobacter</taxon>
    </lineage>
</organism>
<sequence>MILRPVIKRIAVRNLLSAALLCICALSSPAQDFRAYSKAAVDSLQQWYTPQTGLYNTTGWWNSANAITALANYSRIAHTKKYRSIFKNTLHAAQTGPKGAPGFINSYYDDEGWWALAWIDAYDLTHDRRYLQTAASIFTNMQSGWDTTACGGGVWWKKPNHGKNAIENELFLDVAASLANRARTPEQRADYLAWAQKEWAWFRASGMINSDHLINDGLNYRDPGHCTNNGGNTWSYNQGVILGALTELNKAAPDPTLPATAEAIALAAIDHLTDANGILHETSPAHTGGDVPQFKGIFSRNLMLLNEAFPNPRYQSFARANAQNLWTNDRDAANHFGFYWAGPFDLADASRQSSALDALNAAAALH</sequence>
<protein>
    <recommendedName>
        <fullName evidence="4">Glycosyl hydrolase</fullName>
    </recommendedName>
</protein>
<feature type="chain" id="PRO_5038123273" description="Glycosyl hydrolase" evidence="1">
    <location>
        <begin position="31"/>
        <end position="366"/>
    </location>
</feature>
<evidence type="ECO:0000256" key="1">
    <source>
        <dbReference type="SAM" id="SignalP"/>
    </source>
</evidence>
<dbReference type="Pfam" id="PF03663">
    <property type="entry name" value="Glyco_hydro_76"/>
    <property type="match status" value="1"/>
</dbReference>
<keyword evidence="1" id="KW-0732">Signal</keyword>
<dbReference type="AlphaFoldDB" id="A0A916RYB3"/>
<dbReference type="EMBL" id="BMJB01000003">
    <property type="protein sequence ID" value="GGA76803.1"/>
    <property type="molecule type" value="Genomic_DNA"/>
</dbReference>
<feature type="signal peptide" evidence="1">
    <location>
        <begin position="1"/>
        <end position="30"/>
    </location>
</feature>
<dbReference type="Proteomes" id="UP000648801">
    <property type="component" value="Unassembled WGS sequence"/>
</dbReference>
<dbReference type="PANTHER" id="PTHR47791">
    <property type="entry name" value="MEIOTICALLY UP-REGULATED GENE 191 PROTEIN"/>
    <property type="match status" value="1"/>
</dbReference>
<dbReference type="RefSeq" id="WP_263365019.1">
    <property type="nucleotide sequence ID" value="NZ_JAGSYK010000006.1"/>
</dbReference>
<dbReference type="SUPFAM" id="SSF48208">
    <property type="entry name" value="Six-hairpin glycosidases"/>
    <property type="match status" value="1"/>
</dbReference>
<dbReference type="GO" id="GO:0005975">
    <property type="term" value="P:carbohydrate metabolic process"/>
    <property type="evidence" value="ECO:0007669"/>
    <property type="project" value="InterPro"/>
</dbReference>
<dbReference type="InterPro" id="IPR005198">
    <property type="entry name" value="Glyco_hydro_76"/>
</dbReference>
<dbReference type="Gene3D" id="1.50.10.20">
    <property type="match status" value="1"/>
</dbReference>
<gene>
    <name evidence="2" type="ORF">GCM10011507_30150</name>
</gene>
<keyword evidence="3" id="KW-1185">Reference proteome</keyword>